<dbReference type="SUPFAM" id="SSF48452">
    <property type="entry name" value="TPR-like"/>
    <property type="match status" value="1"/>
</dbReference>
<name>A0A1I5AC01_9BACE</name>
<dbReference type="SMART" id="SM00028">
    <property type="entry name" value="TPR"/>
    <property type="match status" value="2"/>
</dbReference>
<evidence type="ECO:0000313" key="5">
    <source>
        <dbReference type="Proteomes" id="UP000183766"/>
    </source>
</evidence>
<feature type="transmembrane region" description="Helical" evidence="2">
    <location>
        <begin position="234"/>
        <end position="254"/>
    </location>
</feature>
<evidence type="ECO:0000313" key="4">
    <source>
        <dbReference type="EMBL" id="SFN59995.1"/>
    </source>
</evidence>
<keyword evidence="3" id="KW-0732">Signal</keyword>
<dbReference type="Gene3D" id="1.25.40.10">
    <property type="entry name" value="Tetratricopeptide repeat domain"/>
    <property type="match status" value="1"/>
</dbReference>
<dbReference type="PROSITE" id="PS50005">
    <property type="entry name" value="TPR"/>
    <property type="match status" value="1"/>
</dbReference>
<evidence type="ECO:0000256" key="3">
    <source>
        <dbReference type="SAM" id="SignalP"/>
    </source>
</evidence>
<dbReference type="InterPro" id="IPR011990">
    <property type="entry name" value="TPR-like_helical_dom_sf"/>
</dbReference>
<dbReference type="EMBL" id="FOUM01000039">
    <property type="protein sequence ID" value="SFN59995.1"/>
    <property type="molecule type" value="Genomic_DNA"/>
</dbReference>
<keyword evidence="2" id="KW-0812">Transmembrane</keyword>
<keyword evidence="2" id="KW-1133">Transmembrane helix</keyword>
<evidence type="ECO:0000256" key="1">
    <source>
        <dbReference type="PROSITE-ProRule" id="PRU00339"/>
    </source>
</evidence>
<protein>
    <submittedName>
        <fullName evidence="4">Tetratricopeptide repeat-containing protein</fullName>
    </submittedName>
</protein>
<sequence length="266" mass="30760">MRTLTIFLISLFSLPLVLNAQSVDEMLQKVSAAIEAGQNGQAVSYFRQTIALNIDRTEMYYWTNVDKNSEISSKLATELALAYKENRNYDKAYLFYKELLQKTPNNVDCLEACAEMQVCRGQEKDALRMYEKILQLEADNLAANIFLGNYYYLTAEQEKKKLETDYKKLSSPTKMQYARYRDGLSKLFTTRYEKARNSLQKVILRFPSTEAQKTLDKILRIEKGGCVKTLAHPLLYFTVLLYFLLAMLLFPHAFGNKLLYSNYIGL</sequence>
<proteinExistence type="predicted"/>
<accession>A0A1I5AC01</accession>
<evidence type="ECO:0000256" key="2">
    <source>
        <dbReference type="SAM" id="Phobius"/>
    </source>
</evidence>
<dbReference type="Proteomes" id="UP000183766">
    <property type="component" value="Unassembled WGS sequence"/>
</dbReference>
<keyword evidence="2" id="KW-0472">Membrane</keyword>
<gene>
    <name evidence="4" type="ORF">SAMN05216250_13935</name>
</gene>
<dbReference type="InterPro" id="IPR019734">
    <property type="entry name" value="TPR_rpt"/>
</dbReference>
<dbReference type="AlphaFoldDB" id="A0A1I5AC01"/>
<reference evidence="5" key="1">
    <citation type="submission" date="2016-10" db="EMBL/GenBank/DDBJ databases">
        <authorList>
            <person name="Varghese N."/>
            <person name="Submissions S."/>
        </authorList>
    </citation>
    <scope>NUCLEOTIDE SEQUENCE [LARGE SCALE GENOMIC DNA]</scope>
    <source>
        <strain evidence="5">NLAE-zl-C202</strain>
    </source>
</reference>
<organism evidence="4 5">
    <name type="scientific">Bacteroides xylanisolvens</name>
    <dbReference type="NCBI Taxonomy" id="371601"/>
    <lineage>
        <taxon>Bacteria</taxon>
        <taxon>Pseudomonadati</taxon>
        <taxon>Bacteroidota</taxon>
        <taxon>Bacteroidia</taxon>
        <taxon>Bacteroidales</taxon>
        <taxon>Bacteroidaceae</taxon>
        <taxon>Bacteroides</taxon>
    </lineage>
</organism>
<feature type="chain" id="PRO_5010267865" evidence="3">
    <location>
        <begin position="21"/>
        <end position="266"/>
    </location>
</feature>
<feature type="signal peptide" evidence="3">
    <location>
        <begin position="1"/>
        <end position="20"/>
    </location>
</feature>
<keyword evidence="1" id="KW-0802">TPR repeat</keyword>
<feature type="repeat" description="TPR" evidence="1">
    <location>
        <begin position="73"/>
        <end position="106"/>
    </location>
</feature>